<name>A0A1L3MEV8_9MICO</name>
<keyword evidence="1" id="KW-1133">Transmembrane helix</keyword>
<evidence type="ECO:0000313" key="3">
    <source>
        <dbReference type="EMBL" id="QOK23638.1"/>
    </source>
</evidence>
<evidence type="ECO:0000313" key="4">
    <source>
        <dbReference type="Proteomes" id="UP000182938"/>
    </source>
</evidence>
<reference evidence="2 4" key="1">
    <citation type="submission" date="2015-11" db="EMBL/GenBank/DDBJ databases">
        <authorList>
            <person name="Zhang Y."/>
            <person name="Guo Z."/>
        </authorList>
    </citation>
    <scope>NUCLEOTIDE SEQUENCE [LARGE SCALE GENOMIC DNA]</scope>
    <source>
        <strain evidence="2 4">YFY001</strain>
    </source>
</reference>
<accession>A0A1L3MEV8</accession>
<gene>
    <name evidence="2" type="ORF">ASJ30_04375</name>
    <name evidence="3" type="ORF">IGS73_04365</name>
</gene>
<dbReference type="EMBL" id="CP062789">
    <property type="protein sequence ID" value="QOK23638.1"/>
    <property type="molecule type" value="Genomic_DNA"/>
</dbReference>
<dbReference type="AlphaFoldDB" id="A0A1L3MEV8"/>
<organism evidence="2 4">
    <name type="scientific">Janibacter indicus</name>
    <dbReference type="NCBI Taxonomy" id="857417"/>
    <lineage>
        <taxon>Bacteria</taxon>
        <taxon>Bacillati</taxon>
        <taxon>Actinomycetota</taxon>
        <taxon>Actinomycetes</taxon>
        <taxon>Micrococcales</taxon>
        <taxon>Intrasporangiaceae</taxon>
        <taxon>Janibacter</taxon>
    </lineage>
</organism>
<dbReference type="KEGG" id="jte:ASJ30_04375"/>
<feature type="transmembrane region" description="Helical" evidence="1">
    <location>
        <begin position="168"/>
        <end position="191"/>
    </location>
</feature>
<keyword evidence="4" id="KW-1185">Reference proteome</keyword>
<dbReference type="Proteomes" id="UP000593998">
    <property type="component" value="Chromosome"/>
</dbReference>
<protein>
    <submittedName>
        <fullName evidence="2">Uncharacterized protein</fullName>
    </submittedName>
</protein>
<evidence type="ECO:0000313" key="2">
    <source>
        <dbReference type="EMBL" id="APH00862.1"/>
    </source>
</evidence>
<dbReference type="EMBL" id="CP013290">
    <property type="protein sequence ID" value="APH00862.1"/>
    <property type="molecule type" value="Genomic_DNA"/>
</dbReference>
<sequence>MSTLIPRVAGALLAVLGLVAAVVGGWFLANLGTSGTATFTAEPGQRVVVLEPDVLNRVDHPVEVTATGSGELWSGTARPSDVEALVGDGARAHVAGVDVSDWALKSTDEGKGQSVDPGSLDVWQESATGTDEVSRTIEQADAPQTLVVAAPEGAEIESVEMTVVDGSWGTTALVTLVVGILLLLAGLALLLRSTGRLRGLRRSARPTTEEGSA</sequence>
<proteinExistence type="predicted"/>
<keyword evidence="1" id="KW-0472">Membrane</keyword>
<evidence type="ECO:0000256" key="1">
    <source>
        <dbReference type="SAM" id="Phobius"/>
    </source>
</evidence>
<dbReference type="RefSeq" id="WP_072624026.1">
    <property type="nucleotide sequence ID" value="NZ_CP013290.1"/>
</dbReference>
<reference evidence="3 5" key="2">
    <citation type="submission" date="2020-10" db="EMBL/GenBank/DDBJ databases">
        <title>Janibacter indicus TT2 genome sequence.</title>
        <authorList>
            <person name="Lee K."/>
            <person name="Ganzorig M."/>
        </authorList>
    </citation>
    <scope>NUCLEOTIDE SEQUENCE [LARGE SCALE GENOMIC DNA]</scope>
    <source>
        <strain evidence="3 5">TT2</strain>
    </source>
</reference>
<evidence type="ECO:0000313" key="5">
    <source>
        <dbReference type="Proteomes" id="UP000593998"/>
    </source>
</evidence>
<keyword evidence="1" id="KW-0812">Transmembrane</keyword>
<dbReference type="Proteomes" id="UP000182938">
    <property type="component" value="Chromosome"/>
</dbReference>